<sequence length="485" mass="54934">MNKPHIVLFNPDQWRGDVLGHRGNAAAVTPNLDAMVRTDAVSFSHAFCQSPVCTPSRCSFMSGWYPHVRGHRTMHHMMKPDEPVLLRRLKEEGYFVWWAGKNDLVSADAGVDSVCDIRYRSPRDKAPDLHVDQSWRCEAGMSGYYSFFAGKLEASEGKDVRYDGDWAAIDGAIERIANRPKDRPLCLYLALGYPHPPYGVEEPWYGGIDRGKLPPRIAEADGKPAMLTGIRALQGLQDWNEERWRELRAAYYGMCARVDAQFGMLVAALKVAGIYDETAIFFFSDHGDYTGDYGVVEKAQNMFEDCLVRVPFIVKPPSAVPVEPGVNDALVELIDMPATVEALADIRPKHTHFGRSLLPLLAGDRKDHRDAVFCEGGRLREEAHARETESATDDSDLYWPRLSVQVHDDIAHGKAVMCRTRRYKYIRRLYEQDELYDMLEDPAEVRNRIDDPSLQSVLVELKDRMLTFLLETGDAVPHRPDPRRG</sequence>
<dbReference type="SUPFAM" id="SSF53649">
    <property type="entry name" value="Alkaline phosphatase-like"/>
    <property type="match status" value="1"/>
</dbReference>
<evidence type="ECO:0000256" key="2">
    <source>
        <dbReference type="ARBA" id="ARBA00022801"/>
    </source>
</evidence>
<name>A0A5R9GK34_9BACL</name>
<protein>
    <submittedName>
        <fullName evidence="4">DUF4976 domain-containing protein</fullName>
    </submittedName>
</protein>
<dbReference type="GO" id="GO:0005737">
    <property type="term" value="C:cytoplasm"/>
    <property type="evidence" value="ECO:0007669"/>
    <property type="project" value="TreeGrafter"/>
</dbReference>
<dbReference type="PANTHER" id="PTHR45953">
    <property type="entry name" value="IDURONATE 2-SULFATASE"/>
    <property type="match status" value="1"/>
</dbReference>
<dbReference type="Proteomes" id="UP000309676">
    <property type="component" value="Unassembled WGS sequence"/>
</dbReference>
<keyword evidence="1" id="KW-0479">Metal-binding</keyword>
<dbReference type="InterPro" id="IPR017850">
    <property type="entry name" value="Alkaline_phosphatase_core_sf"/>
</dbReference>
<dbReference type="AlphaFoldDB" id="A0A5R9GK34"/>
<dbReference type="CDD" id="cd16150">
    <property type="entry name" value="sulfatase_like"/>
    <property type="match status" value="1"/>
</dbReference>
<reference evidence="4 5" key="1">
    <citation type="submission" date="2019-05" db="EMBL/GenBank/DDBJ databases">
        <authorList>
            <person name="Narsing Rao M.P."/>
            <person name="Li W.J."/>
        </authorList>
    </citation>
    <scope>NUCLEOTIDE SEQUENCE [LARGE SCALE GENOMIC DNA]</scope>
    <source>
        <strain evidence="4 5">SYSU_K30003</strain>
    </source>
</reference>
<evidence type="ECO:0000256" key="1">
    <source>
        <dbReference type="ARBA" id="ARBA00022723"/>
    </source>
</evidence>
<keyword evidence="2" id="KW-0378">Hydrolase</keyword>
<dbReference type="EMBL" id="VCIW01000001">
    <property type="protein sequence ID" value="TLS53808.1"/>
    <property type="molecule type" value="Genomic_DNA"/>
</dbReference>
<accession>A0A5R9GK34</accession>
<dbReference type="PANTHER" id="PTHR45953:SF1">
    <property type="entry name" value="IDURONATE 2-SULFATASE"/>
    <property type="match status" value="1"/>
</dbReference>
<evidence type="ECO:0000313" key="5">
    <source>
        <dbReference type="Proteomes" id="UP000309676"/>
    </source>
</evidence>
<keyword evidence="5" id="KW-1185">Reference proteome</keyword>
<evidence type="ECO:0000259" key="3">
    <source>
        <dbReference type="Pfam" id="PF00884"/>
    </source>
</evidence>
<dbReference type="GO" id="GO:0004423">
    <property type="term" value="F:iduronate-2-sulfatase activity"/>
    <property type="evidence" value="ECO:0007669"/>
    <property type="project" value="TreeGrafter"/>
</dbReference>
<feature type="domain" description="Sulfatase N-terminal" evidence="3">
    <location>
        <begin position="4"/>
        <end position="346"/>
    </location>
</feature>
<dbReference type="OrthoDB" id="9762324at2"/>
<dbReference type="Gene3D" id="3.40.720.10">
    <property type="entry name" value="Alkaline Phosphatase, subunit A"/>
    <property type="match status" value="1"/>
</dbReference>
<dbReference type="Pfam" id="PF00884">
    <property type="entry name" value="Sulfatase"/>
    <property type="match status" value="1"/>
</dbReference>
<evidence type="ECO:0000313" key="4">
    <source>
        <dbReference type="EMBL" id="TLS53808.1"/>
    </source>
</evidence>
<dbReference type="InterPro" id="IPR000917">
    <property type="entry name" value="Sulfatase_N"/>
</dbReference>
<dbReference type="RefSeq" id="WP_138191288.1">
    <property type="nucleotide sequence ID" value="NZ_VCIW01000001.1"/>
</dbReference>
<organism evidence="4 5">
    <name type="scientific">Paenibacillus antri</name>
    <dbReference type="NCBI Taxonomy" id="2582848"/>
    <lineage>
        <taxon>Bacteria</taxon>
        <taxon>Bacillati</taxon>
        <taxon>Bacillota</taxon>
        <taxon>Bacilli</taxon>
        <taxon>Bacillales</taxon>
        <taxon>Paenibacillaceae</taxon>
        <taxon>Paenibacillus</taxon>
    </lineage>
</organism>
<dbReference type="GO" id="GO:0046872">
    <property type="term" value="F:metal ion binding"/>
    <property type="evidence" value="ECO:0007669"/>
    <property type="project" value="UniProtKB-KW"/>
</dbReference>
<gene>
    <name evidence="4" type="ORF">FE782_00140</name>
</gene>
<comment type="caution">
    <text evidence="4">The sequence shown here is derived from an EMBL/GenBank/DDBJ whole genome shotgun (WGS) entry which is preliminary data.</text>
</comment>
<proteinExistence type="predicted"/>